<name>A0A1G7PEW5_9SPHN</name>
<accession>A0A1G7PEW5</accession>
<dbReference type="EMBL" id="FNBI01000006">
    <property type="protein sequence ID" value="SDF84179.1"/>
    <property type="molecule type" value="Genomic_DNA"/>
</dbReference>
<gene>
    <name evidence="2" type="ORF">GQR91_13080</name>
    <name evidence="3" type="ORF">SAMN05216557_106154</name>
</gene>
<proteinExistence type="predicted"/>
<organism evidence="3 4">
    <name type="scientific">Sphingomonas carotinifaciens</name>
    <dbReference type="NCBI Taxonomy" id="1166323"/>
    <lineage>
        <taxon>Bacteria</taxon>
        <taxon>Pseudomonadati</taxon>
        <taxon>Pseudomonadota</taxon>
        <taxon>Alphaproteobacteria</taxon>
        <taxon>Sphingomonadales</taxon>
        <taxon>Sphingomonadaceae</taxon>
        <taxon>Sphingomonas</taxon>
    </lineage>
</organism>
<dbReference type="RefSeq" id="WP_149682954.1">
    <property type="nucleotide sequence ID" value="NZ_FNBI01000006.1"/>
</dbReference>
<keyword evidence="4" id="KW-1185">Reference proteome</keyword>
<feature type="chain" id="PRO_5036019199" evidence="1">
    <location>
        <begin position="24"/>
        <end position="103"/>
    </location>
</feature>
<dbReference type="EMBL" id="WSUT01000005">
    <property type="protein sequence ID" value="MWC44577.1"/>
    <property type="molecule type" value="Genomic_DNA"/>
</dbReference>
<evidence type="ECO:0000313" key="5">
    <source>
        <dbReference type="Proteomes" id="UP000436801"/>
    </source>
</evidence>
<evidence type="ECO:0000313" key="2">
    <source>
        <dbReference type="EMBL" id="MWC44577.1"/>
    </source>
</evidence>
<dbReference type="NCBIfam" id="TIGR04433">
    <property type="entry name" value="UrcA_uranyl"/>
    <property type="match status" value="1"/>
</dbReference>
<evidence type="ECO:0000256" key="1">
    <source>
        <dbReference type="SAM" id="SignalP"/>
    </source>
</evidence>
<dbReference type="Proteomes" id="UP000323502">
    <property type="component" value="Unassembled WGS sequence"/>
</dbReference>
<protein>
    <submittedName>
        <fullName evidence="3">UrcA family protein</fullName>
    </submittedName>
</protein>
<dbReference type="AlphaFoldDB" id="A0A1G7PEW5"/>
<sequence>MNSLIPTALAAALFACLPSAAVAQDRQPVRVQVRHGDLDLSRADHHAMLAARVRRAAHAACGQQGRELKVIADIRRCEAEMRRDGSVQIAALVARAPVALAGR</sequence>
<keyword evidence="1" id="KW-0732">Signal</keyword>
<reference evidence="3 4" key="1">
    <citation type="submission" date="2016-10" db="EMBL/GenBank/DDBJ databases">
        <authorList>
            <person name="Varghese N."/>
            <person name="Submissions S."/>
        </authorList>
    </citation>
    <scope>NUCLEOTIDE SEQUENCE [LARGE SCALE GENOMIC DNA]</scope>
    <source>
        <strain evidence="3 4">S7-754</strain>
    </source>
</reference>
<feature type="signal peptide" evidence="1">
    <location>
        <begin position="1"/>
        <end position="23"/>
    </location>
</feature>
<reference evidence="2 5" key="2">
    <citation type="submission" date="2019-12" db="EMBL/GenBank/DDBJ databases">
        <authorList>
            <person name="Zheng J."/>
        </authorList>
    </citation>
    <scope>NUCLEOTIDE SEQUENCE [LARGE SCALE GENOMIC DNA]</scope>
    <source>
        <strain evidence="2 5">DSM 27347</strain>
    </source>
</reference>
<dbReference type="Proteomes" id="UP000436801">
    <property type="component" value="Unassembled WGS sequence"/>
</dbReference>
<dbReference type="InterPro" id="IPR030972">
    <property type="entry name" value="UrcA_uranyl"/>
</dbReference>
<evidence type="ECO:0000313" key="4">
    <source>
        <dbReference type="Proteomes" id="UP000323502"/>
    </source>
</evidence>
<evidence type="ECO:0000313" key="3">
    <source>
        <dbReference type="EMBL" id="SDF84179.1"/>
    </source>
</evidence>